<feature type="transmembrane region" description="Helical" evidence="7">
    <location>
        <begin position="442"/>
        <end position="464"/>
    </location>
</feature>
<feature type="transmembrane region" description="Helical" evidence="7">
    <location>
        <begin position="384"/>
        <end position="405"/>
    </location>
</feature>
<dbReference type="EMBL" id="WIWV01000042">
    <property type="protein sequence ID" value="KAF7716378.1"/>
    <property type="molecule type" value="Genomic_DNA"/>
</dbReference>
<protein>
    <submittedName>
        <fullName evidence="9">MFS-type toxin efflux pump</fullName>
    </submittedName>
</protein>
<dbReference type="FunFam" id="1.20.1250.20:FF:000196">
    <property type="entry name" value="MFS toxin efflux pump (AflT)"/>
    <property type="match status" value="1"/>
</dbReference>
<dbReference type="AlphaFoldDB" id="A0A8J8WH72"/>
<evidence type="ECO:0000256" key="7">
    <source>
        <dbReference type="SAM" id="Phobius"/>
    </source>
</evidence>
<dbReference type="SUPFAM" id="SSF103473">
    <property type="entry name" value="MFS general substrate transporter"/>
    <property type="match status" value="1"/>
</dbReference>
<dbReference type="SMR" id="A0A8J8WH72"/>
<reference evidence="9" key="1">
    <citation type="journal article" date="2020" name="Front. Microbiol.">
        <title>Gene regulatory networks of Penicillium echinulatum 2HH and Penicillium oxalicum 114-2 inferred by a computational biology approach.</title>
        <authorList>
            <person name="Lenz A.R."/>
            <person name="Galan-Vasquez E."/>
            <person name="Balbinot E."/>
            <person name="De Abreu F.P."/>
            <person name="De Oliveira N.S."/>
            <person name="Da Rosa L.O."/>
            <person name="De Avila E Silva S."/>
            <person name="Camassola M."/>
            <person name="Dillon A.J.P."/>
            <person name="Perez-Rueda E."/>
        </authorList>
    </citation>
    <scope>NUCLEOTIDE SEQUENCE</scope>
    <source>
        <strain evidence="9">S1M29</strain>
    </source>
</reference>
<feature type="domain" description="Major facilitator superfamily (MFS) profile" evidence="8">
    <location>
        <begin position="54"/>
        <end position="542"/>
    </location>
</feature>
<evidence type="ECO:0000313" key="10">
    <source>
        <dbReference type="Proteomes" id="UP000631181"/>
    </source>
</evidence>
<feature type="transmembrane region" description="Helical" evidence="7">
    <location>
        <begin position="358"/>
        <end position="377"/>
    </location>
</feature>
<feature type="transmembrane region" description="Helical" evidence="7">
    <location>
        <begin position="511"/>
        <end position="537"/>
    </location>
</feature>
<dbReference type="PANTHER" id="PTHR23501">
    <property type="entry name" value="MAJOR FACILITATOR SUPERFAMILY"/>
    <property type="match status" value="1"/>
</dbReference>
<evidence type="ECO:0000259" key="8">
    <source>
        <dbReference type="PROSITE" id="PS50850"/>
    </source>
</evidence>
<keyword evidence="4 7" id="KW-1133">Transmembrane helix</keyword>
<dbReference type="OrthoDB" id="10021397at2759"/>
<evidence type="ECO:0000256" key="1">
    <source>
        <dbReference type="ARBA" id="ARBA00004141"/>
    </source>
</evidence>
<dbReference type="CDD" id="cd17502">
    <property type="entry name" value="MFS_Azr1_MDR_like"/>
    <property type="match status" value="1"/>
</dbReference>
<comment type="caution">
    <text evidence="9">The sequence shown here is derived from an EMBL/GenBank/DDBJ whole genome shotgun (WGS) entry which is preliminary data.</text>
</comment>
<dbReference type="PROSITE" id="PS50850">
    <property type="entry name" value="MFS"/>
    <property type="match status" value="1"/>
</dbReference>
<dbReference type="Proteomes" id="UP000631181">
    <property type="component" value="Unassembled WGS sequence"/>
</dbReference>
<feature type="transmembrane region" description="Helical" evidence="7">
    <location>
        <begin position="144"/>
        <end position="165"/>
    </location>
</feature>
<comment type="similarity">
    <text evidence="2">Belongs to the major facilitator superfamily. TCR/Tet family.</text>
</comment>
<evidence type="ECO:0000256" key="6">
    <source>
        <dbReference type="SAM" id="MobiDB-lite"/>
    </source>
</evidence>
<keyword evidence="3 7" id="KW-0812">Transmembrane</keyword>
<dbReference type="InterPro" id="IPR011701">
    <property type="entry name" value="MFS"/>
</dbReference>
<evidence type="ECO:0000256" key="2">
    <source>
        <dbReference type="ARBA" id="ARBA00007520"/>
    </source>
</evidence>
<keyword evidence="5 7" id="KW-0472">Membrane</keyword>
<sequence>MAETPQRQSKHVHQDAELTDDDTEGKTVISVSETDVDGGDPKQQYPSTWQLVPILIGICLQSVCIALDNTILSTATPKITEQFNSLEDLSWYASAYLLTTCAVTLPFGRVYTFFSTKWTYLLALSLFEVGSLVCASTPTSKGLILGRAIAGIGSGGMSPGALLVLSESVPLHRRALYFSIIGSVSGIATITGPIIGGLLTDRASWRWCFWLNLPVGAITGLFILVFFKDRIQSKSAPSGCLKRIQRMDPLGLATLLPAVVSLLLTLQWGGTQFSWTHPKIIALLVVFAVSGASWCAIQIWKQDEATVPPRLLKNRNVLGAVIHAMFLGGSFFVFGYYLPIWFQAVQQVSAIQSGINNLPTVITMIVCSTFGGLLVNMIGYYTPLMFLGSAFLTIGFGLCTTLHVHTNYSAWIGYQVVIGIGAGVGFQQCYNALQTVLSSTDLPVGISIITFSQSLSGALFVSIAQNVFQTRLVLNLTRYASSMDPAAVVQAGASNLAGKIPRPLLPSVLAAYNLAVTQTFFVCVAMALVSFLAACLVEWKSMKNAADILDLEKSA</sequence>
<dbReference type="GO" id="GO:0022857">
    <property type="term" value="F:transmembrane transporter activity"/>
    <property type="evidence" value="ECO:0007669"/>
    <property type="project" value="InterPro"/>
</dbReference>
<name>A0A8J8WH72_9EURO</name>
<evidence type="ECO:0000313" key="9">
    <source>
        <dbReference type="EMBL" id="KAF7716378.1"/>
    </source>
</evidence>
<dbReference type="PANTHER" id="PTHR23501:SF199">
    <property type="entry name" value="MFS EFFLUX TRANSPORTER INPD-RELATED"/>
    <property type="match status" value="1"/>
</dbReference>
<gene>
    <name evidence="9" type="ORF">PECM_005803</name>
</gene>
<evidence type="ECO:0000256" key="4">
    <source>
        <dbReference type="ARBA" id="ARBA00022989"/>
    </source>
</evidence>
<proteinExistence type="inferred from homology"/>
<feature type="transmembrane region" description="Helical" evidence="7">
    <location>
        <begin position="317"/>
        <end position="338"/>
    </location>
</feature>
<evidence type="ECO:0000256" key="5">
    <source>
        <dbReference type="ARBA" id="ARBA00023136"/>
    </source>
</evidence>
<feature type="transmembrane region" description="Helical" evidence="7">
    <location>
        <begin position="411"/>
        <end position="430"/>
    </location>
</feature>
<feature type="transmembrane region" description="Helical" evidence="7">
    <location>
        <begin position="91"/>
        <end position="111"/>
    </location>
</feature>
<organism evidence="9 10">
    <name type="scientific">Penicillium ucsense</name>
    <dbReference type="NCBI Taxonomy" id="2839758"/>
    <lineage>
        <taxon>Eukaryota</taxon>
        <taxon>Fungi</taxon>
        <taxon>Dikarya</taxon>
        <taxon>Ascomycota</taxon>
        <taxon>Pezizomycotina</taxon>
        <taxon>Eurotiomycetes</taxon>
        <taxon>Eurotiomycetidae</taxon>
        <taxon>Eurotiales</taxon>
        <taxon>Aspergillaceae</taxon>
        <taxon>Penicillium</taxon>
    </lineage>
</organism>
<evidence type="ECO:0000256" key="3">
    <source>
        <dbReference type="ARBA" id="ARBA00022692"/>
    </source>
</evidence>
<feature type="transmembrane region" description="Helical" evidence="7">
    <location>
        <begin position="177"/>
        <end position="198"/>
    </location>
</feature>
<dbReference type="Gene3D" id="1.20.1250.20">
    <property type="entry name" value="MFS general substrate transporter like domains"/>
    <property type="match status" value="1"/>
</dbReference>
<dbReference type="GO" id="GO:0005886">
    <property type="term" value="C:plasma membrane"/>
    <property type="evidence" value="ECO:0007669"/>
    <property type="project" value="TreeGrafter"/>
</dbReference>
<comment type="subcellular location">
    <subcellularLocation>
        <location evidence="1">Membrane</location>
        <topology evidence="1">Multi-pass membrane protein</topology>
    </subcellularLocation>
</comment>
<feature type="transmembrane region" description="Helical" evidence="7">
    <location>
        <begin position="51"/>
        <end position="71"/>
    </location>
</feature>
<dbReference type="PRINTS" id="PR01036">
    <property type="entry name" value="TCRTETB"/>
</dbReference>
<dbReference type="Gene3D" id="1.20.1720.10">
    <property type="entry name" value="Multidrug resistance protein D"/>
    <property type="match status" value="1"/>
</dbReference>
<accession>A0A8J8WH72</accession>
<keyword evidence="10" id="KW-1185">Reference proteome</keyword>
<feature type="region of interest" description="Disordered" evidence="6">
    <location>
        <begin position="1"/>
        <end position="27"/>
    </location>
</feature>
<feature type="transmembrane region" description="Helical" evidence="7">
    <location>
        <begin position="280"/>
        <end position="297"/>
    </location>
</feature>
<feature type="transmembrane region" description="Helical" evidence="7">
    <location>
        <begin position="204"/>
        <end position="227"/>
    </location>
</feature>
<feature type="transmembrane region" description="Helical" evidence="7">
    <location>
        <begin position="118"/>
        <end position="138"/>
    </location>
</feature>
<dbReference type="InterPro" id="IPR036259">
    <property type="entry name" value="MFS_trans_sf"/>
</dbReference>
<dbReference type="InterPro" id="IPR020846">
    <property type="entry name" value="MFS_dom"/>
</dbReference>
<dbReference type="Pfam" id="PF07690">
    <property type="entry name" value="MFS_1"/>
    <property type="match status" value="1"/>
</dbReference>
<feature type="transmembrane region" description="Helical" evidence="7">
    <location>
        <begin position="248"/>
        <end position="268"/>
    </location>
</feature>